<protein>
    <recommendedName>
        <fullName evidence="3">ApeA N-terminal domain-containing protein</fullName>
    </recommendedName>
</protein>
<name>A0ABW2MTF7_9FLAO</name>
<dbReference type="RefSeq" id="WP_380216949.1">
    <property type="nucleotide sequence ID" value="NZ_JBHTBN010000002.1"/>
</dbReference>
<reference evidence="2" key="1">
    <citation type="journal article" date="2019" name="Int. J. Syst. Evol. Microbiol.">
        <title>The Global Catalogue of Microorganisms (GCM) 10K type strain sequencing project: providing services to taxonomists for standard genome sequencing and annotation.</title>
        <authorList>
            <consortium name="The Broad Institute Genomics Platform"/>
            <consortium name="The Broad Institute Genome Sequencing Center for Infectious Disease"/>
            <person name="Wu L."/>
            <person name="Ma J."/>
        </authorList>
    </citation>
    <scope>NUCLEOTIDE SEQUENCE [LARGE SCALE GENOMIC DNA]</scope>
    <source>
        <strain evidence="2">CGMCC 1.16306</strain>
    </source>
</reference>
<evidence type="ECO:0000313" key="2">
    <source>
        <dbReference type="Proteomes" id="UP001596415"/>
    </source>
</evidence>
<gene>
    <name evidence="1" type="ORF">ACFQO1_05335</name>
</gene>
<organism evidence="1 2">
    <name type="scientific">Jejudonia soesokkakensis</name>
    <dbReference type="NCBI Taxonomy" id="1323432"/>
    <lineage>
        <taxon>Bacteria</taxon>
        <taxon>Pseudomonadati</taxon>
        <taxon>Bacteroidota</taxon>
        <taxon>Flavobacteriia</taxon>
        <taxon>Flavobacteriales</taxon>
        <taxon>Flavobacteriaceae</taxon>
        <taxon>Jejudonia</taxon>
    </lineage>
</organism>
<dbReference type="EMBL" id="JBHTBN010000002">
    <property type="protein sequence ID" value="MFC7357100.1"/>
    <property type="molecule type" value="Genomic_DNA"/>
</dbReference>
<evidence type="ECO:0000313" key="1">
    <source>
        <dbReference type="EMBL" id="MFC7357100.1"/>
    </source>
</evidence>
<dbReference type="Proteomes" id="UP001596415">
    <property type="component" value="Unassembled WGS sequence"/>
</dbReference>
<sequence>MKDNLRYALWAINGITVQHNYLSKKIQINDELIDIVATDYDGVNQLSDLHNDWVENKIMKNISTSITYTPIPHLNVYVTTLNPVKNLGFHKFAFPFNLALELVYHDSYVSHTSEYVPKGGVSCPGWVGWDGKYSKDSHTINPKTFDKVVQIYNSISKFTESELSVLYSLTKISKIRNIKIELLCLWTFIEGYWYNGQGSSKVKKSFERMLLHDYAKGNQNLREAVTEKVKSQNSNFRRDTIDDIRHILAHGMDKRNSTIWSTNQWEAIREQRKLLFEIITVSLINRIKNNIV</sequence>
<accession>A0ABW2MTF7</accession>
<proteinExistence type="predicted"/>
<keyword evidence="2" id="KW-1185">Reference proteome</keyword>
<comment type="caution">
    <text evidence="1">The sequence shown here is derived from an EMBL/GenBank/DDBJ whole genome shotgun (WGS) entry which is preliminary data.</text>
</comment>
<evidence type="ECO:0008006" key="3">
    <source>
        <dbReference type="Google" id="ProtNLM"/>
    </source>
</evidence>